<reference evidence="3" key="1">
    <citation type="submission" date="2023-03" db="EMBL/GenBank/DDBJ databases">
        <title>Massive genome expansion in bonnet fungi (Mycena s.s.) driven by repeated elements and novel gene families across ecological guilds.</title>
        <authorList>
            <consortium name="Lawrence Berkeley National Laboratory"/>
            <person name="Harder C.B."/>
            <person name="Miyauchi S."/>
            <person name="Viragh M."/>
            <person name="Kuo A."/>
            <person name="Thoen E."/>
            <person name="Andreopoulos B."/>
            <person name="Lu D."/>
            <person name="Skrede I."/>
            <person name="Drula E."/>
            <person name="Henrissat B."/>
            <person name="Morin E."/>
            <person name="Kohler A."/>
            <person name="Barry K."/>
            <person name="LaButti K."/>
            <person name="Morin E."/>
            <person name="Salamov A."/>
            <person name="Lipzen A."/>
            <person name="Mereny Z."/>
            <person name="Hegedus B."/>
            <person name="Baldrian P."/>
            <person name="Stursova M."/>
            <person name="Weitz H."/>
            <person name="Taylor A."/>
            <person name="Grigoriev I.V."/>
            <person name="Nagy L.G."/>
            <person name="Martin F."/>
            <person name="Kauserud H."/>
        </authorList>
    </citation>
    <scope>NUCLEOTIDE SEQUENCE</scope>
    <source>
        <strain evidence="3">CBHHK182m</strain>
    </source>
</reference>
<keyword evidence="1" id="KW-0472">Membrane</keyword>
<feature type="transmembrane region" description="Helical" evidence="1">
    <location>
        <begin position="79"/>
        <end position="97"/>
    </location>
</feature>
<keyword evidence="1" id="KW-0812">Transmembrane</keyword>
<dbReference type="AlphaFoldDB" id="A0AAD7NVZ4"/>
<evidence type="ECO:0000256" key="1">
    <source>
        <dbReference type="SAM" id="Phobius"/>
    </source>
</evidence>
<evidence type="ECO:0000313" key="4">
    <source>
        <dbReference type="Proteomes" id="UP001215598"/>
    </source>
</evidence>
<protein>
    <recommendedName>
        <fullName evidence="2">DUF6533 domain-containing protein</fullName>
    </recommendedName>
</protein>
<gene>
    <name evidence="3" type="ORF">B0H16DRAFT_1853782</name>
</gene>
<keyword evidence="4" id="KW-1185">Reference proteome</keyword>
<dbReference type="Proteomes" id="UP001215598">
    <property type="component" value="Unassembled WGS sequence"/>
</dbReference>
<feature type="transmembrane region" description="Helical" evidence="1">
    <location>
        <begin position="253"/>
        <end position="274"/>
    </location>
</feature>
<feature type="domain" description="DUF6533" evidence="2">
    <location>
        <begin position="27"/>
        <end position="61"/>
    </location>
</feature>
<sequence length="333" mass="37032">MSSAAEQEIEQEIFQLIADTRTTNELAVAGLTIVLLEHIATFPDEINLVWQSRFSPSSVFYVGPSLRSHDTGFYDCSKIWIRYLPLIALSIDISFMLKAEGSDRGEMAISTIFHISADIILVLRVWILYGRSRPLLYFWVVPLIAAETIAMFVVGVYTIKPLDEYIHIGPVIGGCYSLEVPRLFTYYALPPFILSCIMFSMTLYKCAATLMAMGPRRTPVTALFLRDGLFYFLALMLVGVVEIILWAKARPTLAQIPVIPGTAGIVVISARVLLNIKRVASPTGMAEALTLAGSTTMDTEIEHIHLPVRRGPAERVPWYLKTETTGDGEHTLT</sequence>
<feature type="transmembrane region" description="Helical" evidence="1">
    <location>
        <begin position="228"/>
        <end position="247"/>
    </location>
</feature>
<dbReference type="Pfam" id="PF20151">
    <property type="entry name" value="DUF6533"/>
    <property type="match status" value="1"/>
</dbReference>
<organism evidence="3 4">
    <name type="scientific">Mycena metata</name>
    <dbReference type="NCBI Taxonomy" id="1033252"/>
    <lineage>
        <taxon>Eukaryota</taxon>
        <taxon>Fungi</taxon>
        <taxon>Dikarya</taxon>
        <taxon>Basidiomycota</taxon>
        <taxon>Agaricomycotina</taxon>
        <taxon>Agaricomycetes</taxon>
        <taxon>Agaricomycetidae</taxon>
        <taxon>Agaricales</taxon>
        <taxon>Marasmiineae</taxon>
        <taxon>Mycenaceae</taxon>
        <taxon>Mycena</taxon>
    </lineage>
</organism>
<name>A0AAD7NVZ4_9AGAR</name>
<evidence type="ECO:0000259" key="2">
    <source>
        <dbReference type="Pfam" id="PF20151"/>
    </source>
</evidence>
<accession>A0AAD7NVZ4</accession>
<dbReference type="InterPro" id="IPR045340">
    <property type="entry name" value="DUF6533"/>
</dbReference>
<feature type="transmembrane region" description="Helical" evidence="1">
    <location>
        <begin position="136"/>
        <end position="159"/>
    </location>
</feature>
<feature type="transmembrane region" description="Helical" evidence="1">
    <location>
        <begin position="109"/>
        <end position="129"/>
    </location>
</feature>
<dbReference type="EMBL" id="JARKIB010000008">
    <property type="protein sequence ID" value="KAJ7777314.1"/>
    <property type="molecule type" value="Genomic_DNA"/>
</dbReference>
<keyword evidence="1" id="KW-1133">Transmembrane helix</keyword>
<feature type="transmembrane region" description="Helical" evidence="1">
    <location>
        <begin position="186"/>
        <end position="207"/>
    </location>
</feature>
<comment type="caution">
    <text evidence="3">The sequence shown here is derived from an EMBL/GenBank/DDBJ whole genome shotgun (WGS) entry which is preliminary data.</text>
</comment>
<proteinExistence type="predicted"/>
<evidence type="ECO:0000313" key="3">
    <source>
        <dbReference type="EMBL" id="KAJ7777314.1"/>
    </source>
</evidence>